<protein>
    <recommendedName>
        <fullName evidence="2">histidine kinase</fullName>
        <ecNumber evidence="2">2.7.13.3</ecNumber>
    </recommendedName>
</protein>
<evidence type="ECO:0000256" key="6">
    <source>
        <dbReference type="SAM" id="Phobius"/>
    </source>
</evidence>
<comment type="caution">
    <text evidence="11">The sequence shown here is derived from an EMBL/GenBank/DDBJ whole genome shotgun (WGS) entry which is preliminary data.</text>
</comment>
<feature type="transmembrane region" description="Helical" evidence="6">
    <location>
        <begin position="123"/>
        <end position="143"/>
    </location>
</feature>
<keyword evidence="4" id="KW-0902">Two-component regulatory system</keyword>
<dbReference type="SMART" id="SM00388">
    <property type="entry name" value="HisKA"/>
    <property type="match status" value="1"/>
</dbReference>
<keyword evidence="12" id="KW-1185">Reference proteome</keyword>
<dbReference type="SMART" id="SM00387">
    <property type="entry name" value="HATPase_c"/>
    <property type="match status" value="1"/>
</dbReference>
<accession>A0ABT7T0P9</accession>
<dbReference type="InterPro" id="IPR036097">
    <property type="entry name" value="HisK_dim/P_sf"/>
</dbReference>
<dbReference type="InterPro" id="IPR000700">
    <property type="entry name" value="PAS-assoc_C"/>
</dbReference>
<dbReference type="SUPFAM" id="SSF47384">
    <property type="entry name" value="Homodimeric domain of signal transducing histidine kinase"/>
    <property type="match status" value="1"/>
</dbReference>
<keyword evidence="6" id="KW-0812">Transmembrane</keyword>
<dbReference type="InterPro" id="IPR003661">
    <property type="entry name" value="HisK_dim/P_dom"/>
</dbReference>
<dbReference type="PROSITE" id="PS50109">
    <property type="entry name" value="HIS_KIN"/>
    <property type="match status" value="1"/>
</dbReference>
<dbReference type="Pfam" id="PF00512">
    <property type="entry name" value="HisKA"/>
    <property type="match status" value="1"/>
</dbReference>
<evidence type="ECO:0000313" key="11">
    <source>
        <dbReference type="EMBL" id="MDM7862015.1"/>
    </source>
</evidence>
<name>A0ABT7T0P9_9ALTE</name>
<dbReference type="SMART" id="SM00091">
    <property type="entry name" value="PAS"/>
    <property type="match status" value="2"/>
</dbReference>
<keyword evidence="6" id="KW-1133">Transmembrane helix</keyword>
<dbReference type="CDD" id="cd00082">
    <property type="entry name" value="HisKA"/>
    <property type="match status" value="1"/>
</dbReference>
<comment type="catalytic activity">
    <reaction evidence="1">
        <text>ATP + protein L-histidine = ADP + protein N-phospho-L-histidine.</text>
        <dbReference type="EC" id="2.7.13.3"/>
    </reaction>
</comment>
<evidence type="ECO:0000313" key="12">
    <source>
        <dbReference type="Proteomes" id="UP001234343"/>
    </source>
</evidence>
<dbReference type="SMART" id="SM00448">
    <property type="entry name" value="REC"/>
    <property type="match status" value="1"/>
</dbReference>
<dbReference type="PROSITE" id="PS50110">
    <property type="entry name" value="RESPONSE_REGULATORY"/>
    <property type="match status" value="1"/>
</dbReference>
<evidence type="ECO:0000259" key="9">
    <source>
        <dbReference type="PROSITE" id="PS50112"/>
    </source>
</evidence>
<dbReference type="NCBIfam" id="TIGR00229">
    <property type="entry name" value="sensory_box"/>
    <property type="match status" value="1"/>
</dbReference>
<dbReference type="Pfam" id="PF13426">
    <property type="entry name" value="PAS_9"/>
    <property type="match status" value="1"/>
</dbReference>
<dbReference type="RefSeq" id="WP_289366760.1">
    <property type="nucleotide sequence ID" value="NZ_JAUCBP010000013.1"/>
</dbReference>
<evidence type="ECO:0000256" key="1">
    <source>
        <dbReference type="ARBA" id="ARBA00000085"/>
    </source>
</evidence>
<proteinExistence type="predicted"/>
<dbReference type="InterPro" id="IPR001610">
    <property type="entry name" value="PAC"/>
</dbReference>
<evidence type="ECO:0000259" key="8">
    <source>
        <dbReference type="PROSITE" id="PS50110"/>
    </source>
</evidence>
<dbReference type="EC" id="2.7.13.3" evidence="2"/>
<evidence type="ECO:0000256" key="2">
    <source>
        <dbReference type="ARBA" id="ARBA00012438"/>
    </source>
</evidence>
<dbReference type="GO" id="GO:0005524">
    <property type="term" value="F:ATP binding"/>
    <property type="evidence" value="ECO:0007669"/>
    <property type="project" value="UniProtKB-KW"/>
</dbReference>
<dbReference type="Gene3D" id="3.40.50.2300">
    <property type="match status" value="1"/>
</dbReference>
<evidence type="ECO:0000256" key="3">
    <source>
        <dbReference type="ARBA" id="ARBA00022553"/>
    </source>
</evidence>
<dbReference type="CDD" id="cd16922">
    <property type="entry name" value="HATPase_EvgS-ArcB-TorS-like"/>
    <property type="match status" value="1"/>
</dbReference>
<feature type="domain" description="PAC" evidence="10">
    <location>
        <begin position="389"/>
        <end position="443"/>
    </location>
</feature>
<evidence type="ECO:0000259" key="10">
    <source>
        <dbReference type="PROSITE" id="PS50113"/>
    </source>
</evidence>
<dbReference type="PRINTS" id="PR00344">
    <property type="entry name" value="BCTRLSENSOR"/>
</dbReference>
<dbReference type="PANTHER" id="PTHR45339:SF1">
    <property type="entry name" value="HYBRID SIGNAL TRANSDUCTION HISTIDINE KINASE J"/>
    <property type="match status" value="1"/>
</dbReference>
<dbReference type="SUPFAM" id="SSF55874">
    <property type="entry name" value="ATPase domain of HSP90 chaperone/DNA topoisomerase II/histidine kinase"/>
    <property type="match status" value="1"/>
</dbReference>
<dbReference type="InterPro" id="IPR036890">
    <property type="entry name" value="HATPase_C_sf"/>
</dbReference>
<dbReference type="CDD" id="cd17546">
    <property type="entry name" value="REC_hyHK_CKI1_RcsC-like"/>
    <property type="match status" value="1"/>
</dbReference>
<keyword evidence="11" id="KW-0547">Nucleotide-binding</keyword>
<dbReference type="CDD" id="cd00130">
    <property type="entry name" value="PAS"/>
    <property type="match status" value="1"/>
</dbReference>
<reference evidence="11 12" key="1">
    <citation type="submission" date="2023-06" db="EMBL/GenBank/DDBJ databases">
        <title>Alteromonas sp. ASW11-36 isolated from intertidal sand.</title>
        <authorList>
            <person name="Li Y."/>
        </authorList>
    </citation>
    <scope>NUCLEOTIDE SEQUENCE [LARGE SCALE GENOMIC DNA]</scope>
    <source>
        <strain evidence="11 12">ASW11-36</strain>
    </source>
</reference>
<dbReference type="SMART" id="SM00086">
    <property type="entry name" value="PAC"/>
    <property type="match status" value="1"/>
</dbReference>
<dbReference type="PROSITE" id="PS50112">
    <property type="entry name" value="PAS"/>
    <property type="match status" value="1"/>
</dbReference>
<dbReference type="Pfam" id="PF02518">
    <property type="entry name" value="HATPase_c"/>
    <property type="match status" value="1"/>
</dbReference>
<keyword evidence="11" id="KW-0067">ATP-binding</keyword>
<sequence>MNAILDTHQWQQIVLEEGQVYTEIRDDGVTIAVPVFFSPGFVEGAIVFYSQSLSAIIRLYETNSHLLLLDSKRRVIFASDDSPFTPGQRIVEHEFDDWVHKTIVKSGLAYVSFESYRDAYSTVLYLLPFIFLTLFLTLFALYLSTNLIADRGSETLSQLANQLWSGFTGPTNDNTAHSIKELSDIRQAFNNLREQVDTLSLSNARVNNVINALYEYLIVLDANYAPLIVNQASRDFMHRANFSEHQLEQLVSDLQKFAKSGSNLERFEATYIDSETEDTLFVSWYTTPLTDEAGEQAGLVIVGEDQTRRKYLESQLRLKTQAVDRASTSILISDITQPGEPIIYTNSACEQLTGYKVEDFLGNNCRFLQGPDTDKRDTRRIRDAINKREPVDVTLVNYKKDGSPFYNHLTLTPIISDSGEVTHYLGIQQDVTAAKEAAEYLEQARVKAEESSRMKTDFLANMSHEIRTPINGIYGFLQLLNETGLNKKQRQFVEMASTSTQNLLHIINDILDLSKIEAGKLSIEKIYFDPLAFFEEIISTYQTHAQSKDLDFEAKIDIPDELLLNSDPTRIRQVIVNLLSNAIKFTEHGKVRLSAAIKSVDDVYILTVAVKDTGVGISPDKQAAIFEQFSQEDVSTTREFGGTGLGLSISQQLCQLLGGEIKVVSQKGQGSQFRATFAITTALRSEQPIQKVEQHTSVDLSEHRECKVLLVEDNHINQVVAQNQLDEHRVEIADNGLKAIEHLRDSTAHYDVILMDCQMPVMDGFEASERIRAGDAGNANRKIPIIALTANAMKGDRERCLAAGMNDYISKPFDATVLNQKVRFWAGKNEVVAE</sequence>
<dbReference type="PANTHER" id="PTHR45339">
    <property type="entry name" value="HYBRID SIGNAL TRANSDUCTION HISTIDINE KINASE J"/>
    <property type="match status" value="1"/>
</dbReference>
<dbReference type="SUPFAM" id="SSF52172">
    <property type="entry name" value="CheY-like"/>
    <property type="match status" value="1"/>
</dbReference>
<organism evidence="11 12">
    <name type="scientific">Alteromonas arenosi</name>
    <dbReference type="NCBI Taxonomy" id="3055817"/>
    <lineage>
        <taxon>Bacteria</taxon>
        <taxon>Pseudomonadati</taxon>
        <taxon>Pseudomonadota</taxon>
        <taxon>Gammaproteobacteria</taxon>
        <taxon>Alteromonadales</taxon>
        <taxon>Alteromonadaceae</taxon>
        <taxon>Alteromonas/Salinimonas group</taxon>
        <taxon>Alteromonas</taxon>
    </lineage>
</organism>
<keyword evidence="6" id="KW-0472">Membrane</keyword>
<dbReference type="Gene3D" id="3.30.565.10">
    <property type="entry name" value="Histidine kinase-like ATPase, C-terminal domain"/>
    <property type="match status" value="1"/>
</dbReference>
<dbReference type="EMBL" id="JAUCBP010000013">
    <property type="protein sequence ID" value="MDM7862015.1"/>
    <property type="molecule type" value="Genomic_DNA"/>
</dbReference>
<feature type="modified residue" description="4-aspartylphosphate" evidence="5">
    <location>
        <position position="756"/>
    </location>
</feature>
<dbReference type="InterPro" id="IPR000014">
    <property type="entry name" value="PAS"/>
</dbReference>
<dbReference type="InterPro" id="IPR005467">
    <property type="entry name" value="His_kinase_dom"/>
</dbReference>
<feature type="domain" description="PAS" evidence="9">
    <location>
        <begin position="315"/>
        <end position="388"/>
    </location>
</feature>
<dbReference type="PROSITE" id="PS50113">
    <property type="entry name" value="PAC"/>
    <property type="match status" value="2"/>
</dbReference>
<dbReference type="InterPro" id="IPR001789">
    <property type="entry name" value="Sig_transdc_resp-reg_receiver"/>
</dbReference>
<feature type="domain" description="Histidine kinase" evidence="7">
    <location>
        <begin position="461"/>
        <end position="681"/>
    </location>
</feature>
<dbReference type="InterPro" id="IPR004358">
    <property type="entry name" value="Sig_transdc_His_kin-like_C"/>
</dbReference>
<dbReference type="InterPro" id="IPR011006">
    <property type="entry name" value="CheY-like_superfamily"/>
</dbReference>
<dbReference type="InterPro" id="IPR035965">
    <property type="entry name" value="PAS-like_dom_sf"/>
</dbReference>
<dbReference type="SUPFAM" id="SSF55785">
    <property type="entry name" value="PYP-like sensor domain (PAS domain)"/>
    <property type="match status" value="2"/>
</dbReference>
<feature type="domain" description="PAC" evidence="10">
    <location>
        <begin position="265"/>
        <end position="318"/>
    </location>
</feature>
<gene>
    <name evidence="11" type="ORF">QTP81_15535</name>
</gene>
<feature type="domain" description="Response regulatory" evidence="8">
    <location>
        <begin position="707"/>
        <end position="826"/>
    </location>
</feature>
<dbReference type="Gene3D" id="3.30.450.20">
    <property type="entry name" value="PAS domain"/>
    <property type="match status" value="2"/>
</dbReference>
<dbReference type="Pfam" id="PF00072">
    <property type="entry name" value="Response_reg"/>
    <property type="match status" value="1"/>
</dbReference>
<dbReference type="InterPro" id="IPR003594">
    <property type="entry name" value="HATPase_dom"/>
</dbReference>
<dbReference type="Proteomes" id="UP001234343">
    <property type="component" value="Unassembled WGS sequence"/>
</dbReference>
<keyword evidence="3 5" id="KW-0597">Phosphoprotein</keyword>
<evidence type="ECO:0000256" key="5">
    <source>
        <dbReference type="PROSITE-ProRule" id="PRU00169"/>
    </source>
</evidence>
<evidence type="ECO:0000256" key="4">
    <source>
        <dbReference type="ARBA" id="ARBA00023012"/>
    </source>
</evidence>
<evidence type="ECO:0000259" key="7">
    <source>
        <dbReference type="PROSITE" id="PS50109"/>
    </source>
</evidence>
<dbReference type="Gene3D" id="1.10.287.130">
    <property type="match status" value="1"/>
</dbReference>